<comment type="caution">
    <text evidence="2">The sequence shown here is derived from an EMBL/GenBank/DDBJ whole genome shotgun (WGS) entry which is preliminary data.</text>
</comment>
<keyword evidence="3" id="KW-1185">Reference proteome</keyword>
<accession>A0A840F295</accession>
<proteinExistence type="predicted"/>
<organism evidence="2 3">
    <name type="scientific">Gordonia humi</name>
    <dbReference type="NCBI Taxonomy" id="686429"/>
    <lineage>
        <taxon>Bacteria</taxon>
        <taxon>Bacillati</taxon>
        <taxon>Actinomycetota</taxon>
        <taxon>Actinomycetes</taxon>
        <taxon>Mycobacteriales</taxon>
        <taxon>Gordoniaceae</taxon>
        <taxon>Gordonia</taxon>
    </lineage>
</organism>
<evidence type="ECO:0000256" key="1">
    <source>
        <dbReference type="SAM" id="MobiDB-lite"/>
    </source>
</evidence>
<dbReference type="AlphaFoldDB" id="A0A840F295"/>
<sequence length="41" mass="4512">MAAVLCAEIALLIWLSTLTTAPKPQPTRPTDSRYISSHVMK</sequence>
<dbReference type="Proteomes" id="UP000551501">
    <property type="component" value="Unassembled WGS sequence"/>
</dbReference>
<name>A0A840F295_9ACTN</name>
<protein>
    <submittedName>
        <fullName evidence="2">Uncharacterized protein</fullName>
    </submittedName>
</protein>
<feature type="region of interest" description="Disordered" evidence="1">
    <location>
        <begin position="22"/>
        <end position="41"/>
    </location>
</feature>
<dbReference type="EMBL" id="JACIFP010000002">
    <property type="protein sequence ID" value="MBB4138011.1"/>
    <property type="molecule type" value="Genomic_DNA"/>
</dbReference>
<reference evidence="2 3" key="1">
    <citation type="submission" date="2020-08" db="EMBL/GenBank/DDBJ databases">
        <title>Sequencing the genomes of 1000 actinobacteria strains.</title>
        <authorList>
            <person name="Klenk H.-P."/>
        </authorList>
    </citation>
    <scope>NUCLEOTIDE SEQUENCE [LARGE SCALE GENOMIC DNA]</scope>
    <source>
        <strain evidence="2 3">DSM 45298</strain>
    </source>
</reference>
<evidence type="ECO:0000313" key="2">
    <source>
        <dbReference type="EMBL" id="MBB4138011.1"/>
    </source>
</evidence>
<gene>
    <name evidence="2" type="ORF">BKA16_004636</name>
</gene>
<evidence type="ECO:0000313" key="3">
    <source>
        <dbReference type="Proteomes" id="UP000551501"/>
    </source>
</evidence>